<name>A0ABW3JY03_9BACT</name>
<feature type="domain" description="Calcineurin-like phosphoesterase" evidence="4">
    <location>
        <begin position="169"/>
        <end position="350"/>
    </location>
</feature>
<gene>
    <name evidence="5" type="ORF">ACFQ21_03845</name>
</gene>
<dbReference type="CDD" id="cd07385">
    <property type="entry name" value="MPP_YkuE_C"/>
    <property type="match status" value="1"/>
</dbReference>
<dbReference type="InterPro" id="IPR029052">
    <property type="entry name" value="Metallo-depent_PP-like"/>
</dbReference>
<dbReference type="Pfam" id="PF00149">
    <property type="entry name" value="Metallophos"/>
    <property type="match status" value="1"/>
</dbReference>
<comment type="caution">
    <text evidence="5">The sequence shown here is derived from an EMBL/GenBank/DDBJ whole genome shotgun (WGS) entry which is preliminary data.</text>
</comment>
<dbReference type="SUPFAM" id="SSF56300">
    <property type="entry name" value="Metallo-dependent phosphatases"/>
    <property type="match status" value="1"/>
</dbReference>
<evidence type="ECO:0000313" key="5">
    <source>
        <dbReference type="EMBL" id="MFD0998421.1"/>
    </source>
</evidence>
<dbReference type="PANTHER" id="PTHR31302:SF31">
    <property type="entry name" value="PHOSPHODIESTERASE YAEI"/>
    <property type="match status" value="1"/>
</dbReference>
<dbReference type="EMBL" id="JBHTKA010000001">
    <property type="protein sequence ID" value="MFD0998421.1"/>
    <property type="molecule type" value="Genomic_DNA"/>
</dbReference>
<accession>A0ABW3JY03</accession>
<dbReference type="RefSeq" id="WP_377575095.1">
    <property type="nucleotide sequence ID" value="NZ_JBHTKA010000001.1"/>
</dbReference>
<keyword evidence="3" id="KW-1133">Transmembrane helix</keyword>
<dbReference type="Proteomes" id="UP001597112">
    <property type="component" value="Unassembled WGS sequence"/>
</dbReference>
<sequence length="412" mass="46683">MMTLIFFTLLFLVIDYYVFQAVKTVSDDWTPLWKTIARTAFWVPTVLSFAALFWWTFGDPYGVSATTRNWIITGLIATYFSKVFAVVFLFIDDLYRGLKWAVSFFYKGPSGDLPGEGITRSEFLSKTALVAAAIPFGTMVYGIVSGAHDYRVRRKTIYLPNLPKAFDGIKIGQLSDIHSGSFFNKVAVKGGVEMMLQEKPDVLFFTGDLVNNESSEVKDYIDIFNKLKAPFGIYSVTGNHDYGDYHQWASHAAKQKNFKDLIEAHRLMGFNLLMNQHHFLETAGEKIAVIGIENWGERKFSKYGKLDKAYAGTEEAPVKLLLSHDPSHWDSQVRPLYPDIDVAFAGHTHGFQFGVEIGNIKWSPSQYAYKQWAGLYQEGSQYLYVNRGFGYLGYPGRIGMPPELTIIELKRG</sequence>
<evidence type="ECO:0000256" key="1">
    <source>
        <dbReference type="ARBA" id="ARBA00022723"/>
    </source>
</evidence>
<keyword evidence="2" id="KW-0378">Hydrolase</keyword>
<dbReference type="PANTHER" id="PTHR31302">
    <property type="entry name" value="TRANSMEMBRANE PROTEIN WITH METALLOPHOSPHOESTERASE DOMAIN-RELATED"/>
    <property type="match status" value="1"/>
</dbReference>
<evidence type="ECO:0000313" key="6">
    <source>
        <dbReference type="Proteomes" id="UP001597112"/>
    </source>
</evidence>
<organism evidence="5 6">
    <name type="scientific">Ohtaekwangia kribbensis</name>
    <dbReference type="NCBI Taxonomy" id="688913"/>
    <lineage>
        <taxon>Bacteria</taxon>
        <taxon>Pseudomonadati</taxon>
        <taxon>Bacteroidota</taxon>
        <taxon>Cytophagia</taxon>
        <taxon>Cytophagales</taxon>
        <taxon>Fulvivirgaceae</taxon>
        <taxon>Ohtaekwangia</taxon>
    </lineage>
</organism>
<dbReference type="InterPro" id="IPR004843">
    <property type="entry name" value="Calcineurin-like_PHP"/>
</dbReference>
<keyword evidence="6" id="KW-1185">Reference proteome</keyword>
<proteinExistence type="predicted"/>
<evidence type="ECO:0000256" key="2">
    <source>
        <dbReference type="ARBA" id="ARBA00022801"/>
    </source>
</evidence>
<evidence type="ECO:0000256" key="3">
    <source>
        <dbReference type="SAM" id="Phobius"/>
    </source>
</evidence>
<keyword evidence="1" id="KW-0479">Metal-binding</keyword>
<dbReference type="InterPro" id="IPR051158">
    <property type="entry name" value="Metallophosphoesterase_sf"/>
</dbReference>
<keyword evidence="3" id="KW-0812">Transmembrane</keyword>
<evidence type="ECO:0000259" key="4">
    <source>
        <dbReference type="Pfam" id="PF00149"/>
    </source>
</evidence>
<protein>
    <submittedName>
        <fullName evidence="5">Metallophosphoesterase</fullName>
    </submittedName>
</protein>
<keyword evidence="3" id="KW-0472">Membrane</keyword>
<dbReference type="Gene3D" id="3.60.21.10">
    <property type="match status" value="1"/>
</dbReference>
<feature type="transmembrane region" description="Helical" evidence="3">
    <location>
        <begin position="36"/>
        <end position="57"/>
    </location>
</feature>
<feature type="transmembrane region" description="Helical" evidence="3">
    <location>
        <begin position="123"/>
        <end position="144"/>
    </location>
</feature>
<feature type="transmembrane region" description="Helical" evidence="3">
    <location>
        <begin position="69"/>
        <end position="91"/>
    </location>
</feature>
<reference evidence="6" key="1">
    <citation type="journal article" date="2019" name="Int. J. Syst. Evol. Microbiol.">
        <title>The Global Catalogue of Microorganisms (GCM) 10K type strain sequencing project: providing services to taxonomists for standard genome sequencing and annotation.</title>
        <authorList>
            <consortium name="The Broad Institute Genomics Platform"/>
            <consortium name="The Broad Institute Genome Sequencing Center for Infectious Disease"/>
            <person name="Wu L."/>
            <person name="Ma J."/>
        </authorList>
    </citation>
    <scope>NUCLEOTIDE SEQUENCE [LARGE SCALE GENOMIC DNA]</scope>
    <source>
        <strain evidence="6">CCUG 58938</strain>
    </source>
</reference>